<keyword evidence="2" id="KW-1185">Reference proteome</keyword>
<gene>
    <name evidence="1" type="ORF">P4O66_003356</name>
</gene>
<dbReference type="GO" id="GO:0003676">
    <property type="term" value="F:nucleic acid binding"/>
    <property type="evidence" value="ECO:0007669"/>
    <property type="project" value="InterPro"/>
</dbReference>
<reference evidence="1" key="1">
    <citation type="submission" date="2023-03" db="EMBL/GenBank/DDBJ databases">
        <title>Electrophorus voltai genome.</title>
        <authorList>
            <person name="Bian C."/>
        </authorList>
    </citation>
    <scope>NUCLEOTIDE SEQUENCE</scope>
    <source>
        <strain evidence="1">CB-2022</strain>
        <tissue evidence="1">Muscle</tissue>
    </source>
</reference>
<evidence type="ECO:0000313" key="2">
    <source>
        <dbReference type="Proteomes" id="UP001239994"/>
    </source>
</evidence>
<organism evidence="1 2">
    <name type="scientific">Electrophorus voltai</name>
    <dbReference type="NCBI Taxonomy" id="2609070"/>
    <lineage>
        <taxon>Eukaryota</taxon>
        <taxon>Metazoa</taxon>
        <taxon>Chordata</taxon>
        <taxon>Craniata</taxon>
        <taxon>Vertebrata</taxon>
        <taxon>Euteleostomi</taxon>
        <taxon>Actinopterygii</taxon>
        <taxon>Neopterygii</taxon>
        <taxon>Teleostei</taxon>
        <taxon>Ostariophysi</taxon>
        <taxon>Gymnotiformes</taxon>
        <taxon>Gymnotoidei</taxon>
        <taxon>Gymnotidae</taxon>
        <taxon>Electrophorus</taxon>
    </lineage>
</organism>
<proteinExistence type="predicted"/>
<dbReference type="InterPro" id="IPR036397">
    <property type="entry name" value="RNaseH_sf"/>
</dbReference>
<dbReference type="EMBL" id="JAROKS010000026">
    <property type="protein sequence ID" value="KAK1784674.1"/>
    <property type="molecule type" value="Genomic_DNA"/>
</dbReference>
<dbReference type="Gene3D" id="3.30.420.10">
    <property type="entry name" value="Ribonuclease H-like superfamily/Ribonuclease H"/>
    <property type="match status" value="1"/>
</dbReference>
<dbReference type="AlphaFoldDB" id="A0AAD8YRS7"/>
<evidence type="ECO:0000313" key="1">
    <source>
        <dbReference type="EMBL" id="KAK1784674.1"/>
    </source>
</evidence>
<name>A0AAD8YRS7_9TELE</name>
<dbReference type="Proteomes" id="UP001239994">
    <property type="component" value="Unassembled WGS sequence"/>
</dbReference>
<evidence type="ECO:0008006" key="3">
    <source>
        <dbReference type="Google" id="ProtNLM"/>
    </source>
</evidence>
<sequence length="230" mass="26222">MNRAICSFLNPRKWTTTLSTKEWLRDNSVNVLEWSSQSPDLNPIEHLWRDLKMAVPQCSPSNLMELERFCKEEWEKLPKNSYGGSKIPFICNGPRSIIKAWNLPQSQEHPRGSLPQRLWADPSSLVSESAEVKRLGLQLCSLEIRIAPPNRALSEHNYVIGDWDLLVIKSDLAGYHRPQNLKDLCSVKRLNPYQAHWTKTATADPSSNGVFAEGPFDLLSYIVEAYDSKC</sequence>
<comment type="caution">
    <text evidence="1">The sequence shown here is derived from an EMBL/GenBank/DDBJ whole genome shotgun (WGS) entry which is preliminary data.</text>
</comment>
<accession>A0AAD8YRS7</accession>
<protein>
    <recommendedName>
        <fullName evidence="3">Tc1-like transposase DDE domain-containing protein</fullName>
    </recommendedName>
</protein>